<dbReference type="AlphaFoldDB" id="A0A1F5LWA0"/>
<dbReference type="InterPro" id="IPR027417">
    <property type="entry name" value="P-loop_NTPase"/>
</dbReference>
<dbReference type="GO" id="GO:0015421">
    <property type="term" value="F:ABC-type oligopeptide transporter activity"/>
    <property type="evidence" value="ECO:0007669"/>
    <property type="project" value="TreeGrafter"/>
</dbReference>
<name>A0A1F5LWA0_PENAI</name>
<evidence type="ECO:0000313" key="4">
    <source>
        <dbReference type="Proteomes" id="UP000177622"/>
    </source>
</evidence>
<sequence length="148" mass="16179">MTIFGDLESPLLLPGSVRENLDLGIPLTIGDSEIISALDRVGLWNQFREHDSLNADIHSTQLSDGQKQIFYIARAILSPGRIVIMDEPTGGFDGHTEKLASELLDERLKGRTIISIAHQVETVMDSDLVMVMDHGTVSEMGPPGELLS</sequence>
<protein>
    <recommendedName>
        <fullName evidence="1">ABC multidrug transporter MDR2</fullName>
    </recommendedName>
</protein>
<dbReference type="Pfam" id="PF00005">
    <property type="entry name" value="ABC_tran"/>
    <property type="match status" value="1"/>
</dbReference>
<dbReference type="Gene3D" id="3.40.50.300">
    <property type="entry name" value="P-loop containing nucleotide triphosphate hydrolases"/>
    <property type="match status" value="1"/>
</dbReference>
<organism evidence="3 4">
    <name type="scientific">Penicillium arizonense</name>
    <dbReference type="NCBI Taxonomy" id="1835702"/>
    <lineage>
        <taxon>Eukaryota</taxon>
        <taxon>Fungi</taxon>
        <taxon>Dikarya</taxon>
        <taxon>Ascomycota</taxon>
        <taxon>Pezizomycotina</taxon>
        <taxon>Eurotiomycetes</taxon>
        <taxon>Eurotiomycetidae</taxon>
        <taxon>Eurotiales</taxon>
        <taxon>Aspergillaceae</taxon>
        <taxon>Penicillium</taxon>
    </lineage>
</organism>
<keyword evidence="4" id="KW-1185">Reference proteome</keyword>
<dbReference type="PANTHER" id="PTHR43394">
    <property type="entry name" value="ATP-DEPENDENT PERMEASE MDL1, MITOCHONDRIAL"/>
    <property type="match status" value="1"/>
</dbReference>
<comment type="caution">
    <text evidence="3">The sequence shown here is derived from an EMBL/GenBank/DDBJ whole genome shotgun (WGS) entry which is preliminary data.</text>
</comment>
<dbReference type="PANTHER" id="PTHR43394:SF1">
    <property type="entry name" value="ATP-BINDING CASSETTE SUB-FAMILY B MEMBER 10, MITOCHONDRIAL"/>
    <property type="match status" value="1"/>
</dbReference>
<gene>
    <name evidence="3" type="ORF">PENARI_c002G07344</name>
</gene>
<proteinExistence type="predicted"/>
<dbReference type="InterPro" id="IPR003439">
    <property type="entry name" value="ABC_transporter-like_ATP-bd"/>
</dbReference>
<feature type="domain" description="ABC transporter" evidence="2">
    <location>
        <begin position="13"/>
        <end position="89"/>
    </location>
</feature>
<evidence type="ECO:0000259" key="2">
    <source>
        <dbReference type="Pfam" id="PF00005"/>
    </source>
</evidence>
<dbReference type="OrthoDB" id="6500128at2759"/>
<accession>A0A1F5LWA0</accession>
<reference evidence="3 4" key="1">
    <citation type="journal article" date="2016" name="Sci. Rep.">
        <title>Penicillium arizonense, a new, genome sequenced fungal species, reveals a high chemical diversity in secreted metabolites.</title>
        <authorList>
            <person name="Grijseels S."/>
            <person name="Nielsen J.C."/>
            <person name="Randelovic M."/>
            <person name="Nielsen J."/>
            <person name="Nielsen K.F."/>
            <person name="Workman M."/>
            <person name="Frisvad J.C."/>
        </authorList>
    </citation>
    <scope>NUCLEOTIDE SEQUENCE [LARGE SCALE GENOMIC DNA]</scope>
    <source>
        <strain evidence="3 4">CBS 141311</strain>
    </source>
</reference>
<evidence type="ECO:0000256" key="1">
    <source>
        <dbReference type="ARBA" id="ARBA00049740"/>
    </source>
</evidence>
<evidence type="ECO:0000313" key="3">
    <source>
        <dbReference type="EMBL" id="OGE57437.1"/>
    </source>
</evidence>
<dbReference type="GO" id="GO:0005524">
    <property type="term" value="F:ATP binding"/>
    <property type="evidence" value="ECO:0007669"/>
    <property type="project" value="InterPro"/>
</dbReference>
<dbReference type="EMBL" id="LXJU01000002">
    <property type="protein sequence ID" value="OGE57437.1"/>
    <property type="molecule type" value="Genomic_DNA"/>
</dbReference>
<dbReference type="InterPro" id="IPR039421">
    <property type="entry name" value="Type_1_exporter"/>
</dbReference>
<dbReference type="STRING" id="1835702.A0A1F5LWA0"/>
<dbReference type="GO" id="GO:0016887">
    <property type="term" value="F:ATP hydrolysis activity"/>
    <property type="evidence" value="ECO:0007669"/>
    <property type="project" value="InterPro"/>
</dbReference>
<dbReference type="SUPFAM" id="SSF52540">
    <property type="entry name" value="P-loop containing nucleoside triphosphate hydrolases"/>
    <property type="match status" value="1"/>
</dbReference>
<dbReference type="Proteomes" id="UP000177622">
    <property type="component" value="Unassembled WGS sequence"/>
</dbReference>
<dbReference type="RefSeq" id="XP_022492862.1">
    <property type="nucleotide sequence ID" value="XM_022627633.1"/>
</dbReference>
<dbReference type="GeneID" id="34572367"/>